<evidence type="ECO:0000313" key="1">
    <source>
        <dbReference type="EMBL" id="KIM43454.1"/>
    </source>
</evidence>
<accession>A0A0C3CH23</accession>
<sequence>MVQCVTSYPTSELLNDLYNMDMSAQLDFWASDNNVVGMYNHDTKRILTFLMWLREKSHPDHDHEGDLFYHHLPAIDAWVQSQLDDPDSDSATQILESGIKRAISKSQLRVFRRKNHCSWNL</sequence>
<proteinExistence type="predicted"/>
<protein>
    <submittedName>
        <fullName evidence="1">Uncharacterized protein</fullName>
    </submittedName>
</protein>
<dbReference type="Proteomes" id="UP000053424">
    <property type="component" value="Unassembled WGS sequence"/>
</dbReference>
<evidence type="ECO:0000313" key="2">
    <source>
        <dbReference type="Proteomes" id="UP000053424"/>
    </source>
</evidence>
<dbReference type="AlphaFoldDB" id="A0A0C3CH23"/>
<dbReference type="HOGENOM" id="CLU_2038361_0_0_1"/>
<dbReference type="OrthoDB" id="10551193at2759"/>
<dbReference type="EMBL" id="KN831775">
    <property type="protein sequence ID" value="KIM43454.1"/>
    <property type="molecule type" value="Genomic_DNA"/>
</dbReference>
<reference evidence="2" key="2">
    <citation type="submission" date="2015-01" db="EMBL/GenBank/DDBJ databases">
        <title>Evolutionary Origins and Diversification of the Mycorrhizal Mutualists.</title>
        <authorList>
            <consortium name="DOE Joint Genome Institute"/>
            <consortium name="Mycorrhizal Genomics Consortium"/>
            <person name="Kohler A."/>
            <person name="Kuo A."/>
            <person name="Nagy L.G."/>
            <person name="Floudas D."/>
            <person name="Copeland A."/>
            <person name="Barry K.W."/>
            <person name="Cichocki N."/>
            <person name="Veneault-Fourrey C."/>
            <person name="LaButti K."/>
            <person name="Lindquist E.A."/>
            <person name="Lipzen A."/>
            <person name="Lundell T."/>
            <person name="Morin E."/>
            <person name="Murat C."/>
            <person name="Riley R."/>
            <person name="Ohm R."/>
            <person name="Sun H."/>
            <person name="Tunlid A."/>
            <person name="Henrissat B."/>
            <person name="Grigoriev I.V."/>
            <person name="Hibbett D.S."/>
            <person name="Martin F."/>
        </authorList>
    </citation>
    <scope>NUCLEOTIDE SEQUENCE [LARGE SCALE GENOMIC DNA]</scope>
    <source>
        <strain evidence="2">h7</strain>
    </source>
</reference>
<reference evidence="1 2" key="1">
    <citation type="submission" date="2014-04" db="EMBL/GenBank/DDBJ databases">
        <authorList>
            <consortium name="DOE Joint Genome Institute"/>
            <person name="Kuo A."/>
            <person name="Gay G."/>
            <person name="Dore J."/>
            <person name="Kohler A."/>
            <person name="Nagy L.G."/>
            <person name="Floudas D."/>
            <person name="Copeland A."/>
            <person name="Barry K.W."/>
            <person name="Cichocki N."/>
            <person name="Veneault-Fourrey C."/>
            <person name="LaButti K."/>
            <person name="Lindquist E.A."/>
            <person name="Lipzen A."/>
            <person name="Lundell T."/>
            <person name="Morin E."/>
            <person name="Murat C."/>
            <person name="Sun H."/>
            <person name="Tunlid A."/>
            <person name="Henrissat B."/>
            <person name="Grigoriev I.V."/>
            <person name="Hibbett D.S."/>
            <person name="Martin F."/>
            <person name="Nordberg H.P."/>
            <person name="Cantor M.N."/>
            <person name="Hua S.X."/>
        </authorList>
    </citation>
    <scope>NUCLEOTIDE SEQUENCE [LARGE SCALE GENOMIC DNA]</scope>
    <source>
        <strain evidence="2">h7</strain>
    </source>
</reference>
<name>A0A0C3CH23_HEBCY</name>
<organism evidence="1 2">
    <name type="scientific">Hebeloma cylindrosporum</name>
    <dbReference type="NCBI Taxonomy" id="76867"/>
    <lineage>
        <taxon>Eukaryota</taxon>
        <taxon>Fungi</taxon>
        <taxon>Dikarya</taxon>
        <taxon>Basidiomycota</taxon>
        <taxon>Agaricomycotina</taxon>
        <taxon>Agaricomycetes</taxon>
        <taxon>Agaricomycetidae</taxon>
        <taxon>Agaricales</taxon>
        <taxon>Agaricineae</taxon>
        <taxon>Hymenogastraceae</taxon>
        <taxon>Hebeloma</taxon>
    </lineage>
</organism>
<keyword evidence="2" id="KW-1185">Reference proteome</keyword>
<gene>
    <name evidence="1" type="ORF">M413DRAFT_381380</name>
</gene>